<dbReference type="EMBL" id="CP000673">
    <property type="protein sequence ID" value="EDK32529.1"/>
    <property type="molecule type" value="Genomic_DNA"/>
</dbReference>
<sequence length="355" mass="38966">MLNFEDRFGEGLTAIGNKIKTELIDQLKEVKNLLNEFGTLDATKIAMSNNIKSVYGTGVDLENAKAILGTDGYRYVDTDLVSPVDLEPKKGDISLGGVIPSNLLNGATNLTGADRYKTEQMIQMYADSTNGKYSTVSEYNENTLNEYIKQRSNDKGTVYASGTDLENAKKYLSNFGYSFIDTTDVSKMNLTSNDVVVGGVGVMKGISEALEANATWLWGMNRTETEQDIISYAKKLTNYPVNTIGYADGGIADFTGFTMVHGSKSRPETVLNYEQGENLHSFLTDIPALSKNVMDQVYNRFAGIGKFNPLKLQMDTGDGGIVNNSVNFNVDKMQGTTEEARSFANKAMNFIRKQG</sequence>
<dbReference type="AlphaFoldDB" id="A5N5E8"/>
<dbReference type="HOGENOM" id="CLU_780110_0_0_9"/>
<dbReference type="KEGG" id="ckl:CKL_0475"/>
<reference evidence="1 2" key="1">
    <citation type="journal article" date="2008" name="Proc. Natl. Acad. Sci. U.S.A.">
        <title>The genome of Clostridium kluyveri, a strict anaerobe with unique metabolic features.</title>
        <authorList>
            <person name="Seedorf H."/>
            <person name="Fricke W.F."/>
            <person name="Veith B."/>
            <person name="Brueggemann H."/>
            <person name="Liesegang H."/>
            <person name="Strittmatter A."/>
            <person name="Miethke M."/>
            <person name="Buckel W."/>
            <person name="Hinderberger J."/>
            <person name="Li F."/>
            <person name="Hagemeier C."/>
            <person name="Thauer R.K."/>
            <person name="Gottschalk G."/>
        </authorList>
    </citation>
    <scope>NUCLEOTIDE SEQUENCE [LARGE SCALE GENOMIC DNA]</scope>
    <source>
        <strain evidence="2">ATCC 8527 / DSM 555 / NCIMB 10680</strain>
    </source>
</reference>
<evidence type="ECO:0000313" key="1">
    <source>
        <dbReference type="EMBL" id="EDK32529.1"/>
    </source>
</evidence>
<gene>
    <name evidence="1" type="ordered locus">CKL_0475</name>
</gene>
<proteinExistence type="predicted"/>
<protein>
    <submittedName>
        <fullName evidence="1">Uncharacterized protein</fullName>
    </submittedName>
</protein>
<dbReference type="Proteomes" id="UP000002411">
    <property type="component" value="Chromosome"/>
</dbReference>
<keyword evidence="2" id="KW-1185">Reference proteome</keyword>
<name>A5N5E8_CLOK5</name>
<evidence type="ECO:0000313" key="2">
    <source>
        <dbReference type="Proteomes" id="UP000002411"/>
    </source>
</evidence>
<accession>A5N5E8</accession>
<dbReference type="RefSeq" id="WP_011989044.1">
    <property type="nucleotide sequence ID" value="NC_009706.1"/>
</dbReference>
<organism evidence="1 2">
    <name type="scientific">Clostridium kluyveri (strain ATCC 8527 / DSM 555 / NBRC 12016 / NCIMB 10680 / K1)</name>
    <dbReference type="NCBI Taxonomy" id="431943"/>
    <lineage>
        <taxon>Bacteria</taxon>
        <taxon>Bacillati</taxon>
        <taxon>Bacillota</taxon>
        <taxon>Clostridia</taxon>
        <taxon>Eubacteriales</taxon>
        <taxon>Clostridiaceae</taxon>
        <taxon>Clostridium</taxon>
    </lineage>
</organism>